<evidence type="ECO:0000313" key="2">
    <source>
        <dbReference type="EMBL" id="BAS28810.1"/>
    </source>
</evidence>
<dbReference type="KEGG" id="lpil:LIP_2981"/>
<feature type="domain" description="AB hydrolase-1" evidence="1">
    <location>
        <begin position="4"/>
        <end position="140"/>
    </location>
</feature>
<protein>
    <recommendedName>
        <fullName evidence="1">AB hydrolase-1 domain-containing protein</fullName>
    </recommendedName>
</protein>
<dbReference type="Pfam" id="PF12697">
    <property type="entry name" value="Abhydrolase_6"/>
    <property type="match status" value="1"/>
</dbReference>
<name>A0A0K2SNW7_LIMPI</name>
<evidence type="ECO:0000313" key="3">
    <source>
        <dbReference type="Proteomes" id="UP000065807"/>
    </source>
</evidence>
<organism evidence="2 3">
    <name type="scientific">Limnochorda pilosa</name>
    <dbReference type="NCBI Taxonomy" id="1555112"/>
    <lineage>
        <taxon>Bacteria</taxon>
        <taxon>Bacillati</taxon>
        <taxon>Bacillota</taxon>
        <taxon>Limnochordia</taxon>
        <taxon>Limnochordales</taxon>
        <taxon>Limnochordaceae</taxon>
        <taxon>Limnochorda</taxon>
    </lineage>
</organism>
<evidence type="ECO:0000259" key="1">
    <source>
        <dbReference type="Pfam" id="PF12697"/>
    </source>
</evidence>
<reference evidence="3" key="1">
    <citation type="submission" date="2015-07" db="EMBL/GenBank/DDBJ databases">
        <title>Complete genome sequence and phylogenetic analysis of Limnochorda pilosa.</title>
        <authorList>
            <person name="Watanabe M."/>
            <person name="Kojima H."/>
            <person name="Fukui M."/>
        </authorList>
    </citation>
    <scope>NUCLEOTIDE SEQUENCE [LARGE SCALE GENOMIC DNA]</scope>
    <source>
        <strain evidence="3">HC45</strain>
    </source>
</reference>
<dbReference type="InterPro" id="IPR000073">
    <property type="entry name" value="AB_hydrolase_1"/>
</dbReference>
<proteinExistence type="predicted"/>
<dbReference type="Proteomes" id="UP000065807">
    <property type="component" value="Chromosome"/>
</dbReference>
<keyword evidence="3" id="KW-1185">Reference proteome</keyword>
<sequence>MDRTRLAVLGLSLGGAVAALLAGETEGSDLPPPAALVLWSAVADLQELFLPAVTPEARARLEGGDPVVWGAEEVGPAFYQDLLHLEPLAGFARHRGPALVVHGEGDGVVPPGQARRWGQVRGGVDVVLVPGAGHTFERPDWEREVLEVTVRWLVKRLQRSAA</sequence>
<dbReference type="EMBL" id="AP014924">
    <property type="protein sequence ID" value="BAS28810.1"/>
    <property type="molecule type" value="Genomic_DNA"/>
</dbReference>
<gene>
    <name evidence="2" type="ORF">LIP_2981</name>
</gene>
<dbReference type="Gene3D" id="3.40.50.1820">
    <property type="entry name" value="alpha/beta hydrolase"/>
    <property type="match status" value="1"/>
</dbReference>
<accession>A0A0K2SNW7</accession>
<reference evidence="3" key="2">
    <citation type="journal article" date="2016" name="Int. J. Syst. Evol. Microbiol.">
        <title>Complete genome sequence and cell structure of Limnochorda pilosa, a Gram-negative spore-former within the phylum Firmicutes.</title>
        <authorList>
            <person name="Watanabe M."/>
            <person name="Kojima H."/>
            <person name="Fukui M."/>
        </authorList>
    </citation>
    <scope>NUCLEOTIDE SEQUENCE [LARGE SCALE GENOMIC DNA]</scope>
    <source>
        <strain evidence="3">HC45</strain>
    </source>
</reference>
<dbReference type="InterPro" id="IPR029058">
    <property type="entry name" value="AB_hydrolase_fold"/>
</dbReference>
<dbReference type="AlphaFoldDB" id="A0A0K2SNW7"/>
<dbReference type="SUPFAM" id="SSF53474">
    <property type="entry name" value="alpha/beta-Hydrolases"/>
    <property type="match status" value="1"/>
</dbReference>
<dbReference type="STRING" id="1555112.LIP_2981"/>